<evidence type="ECO:0000313" key="1">
    <source>
        <dbReference type="Proteomes" id="UP000887581"/>
    </source>
</evidence>
<organism evidence="1 2">
    <name type="scientific">Setaria digitata</name>
    <dbReference type="NCBI Taxonomy" id="48799"/>
    <lineage>
        <taxon>Eukaryota</taxon>
        <taxon>Metazoa</taxon>
        <taxon>Ecdysozoa</taxon>
        <taxon>Nematoda</taxon>
        <taxon>Chromadorea</taxon>
        <taxon>Rhabditida</taxon>
        <taxon>Spirurina</taxon>
        <taxon>Spiruromorpha</taxon>
        <taxon>Filarioidea</taxon>
        <taxon>Setariidae</taxon>
        <taxon>Setaria</taxon>
    </lineage>
</organism>
<evidence type="ECO:0000313" key="2">
    <source>
        <dbReference type="WBParaSite" id="sdigi.contig420.g8201.t1"/>
    </source>
</evidence>
<protein>
    <submittedName>
        <fullName evidence="2">Uncharacterized protein</fullName>
    </submittedName>
</protein>
<reference evidence="2" key="1">
    <citation type="submission" date="2022-11" db="UniProtKB">
        <authorList>
            <consortium name="WormBaseParasite"/>
        </authorList>
    </citation>
    <scope>IDENTIFICATION</scope>
</reference>
<accession>A0A915PXL3</accession>
<proteinExistence type="predicted"/>
<keyword evidence="1" id="KW-1185">Reference proteome</keyword>
<dbReference type="WBParaSite" id="sdigi.contig420.g8201.t1">
    <property type="protein sequence ID" value="sdigi.contig420.g8201.t1"/>
    <property type="gene ID" value="sdigi.contig420.g8201"/>
</dbReference>
<name>A0A915PXL3_9BILA</name>
<dbReference type="AlphaFoldDB" id="A0A915PXL3"/>
<dbReference type="Proteomes" id="UP000887581">
    <property type="component" value="Unplaced"/>
</dbReference>
<sequence length="227" mass="26060">MESSKNRSRKNSCSSSMMMMNTKKHSLTAQLTRTVRRFSAAVAPHFTKLDPLPLLQNYHKLNMRMVNIAQLQAAVERYVIKNSTNFNPIDFEITDAKGSRVLSISLYPEEMVLFEGTKRIFSITFDDSDPEEYGTVISKIRHPLSGMRVFEFIKLPCANVVQISSYVDQCNRCQIELWIPQADNELRMIVVAYAMTQMVREVFPSLNHIMGEQLQQGTGKIFQQLIQ</sequence>